<dbReference type="EMBL" id="JAFGIX010000084">
    <property type="protein sequence ID" value="MBN1574587.1"/>
    <property type="molecule type" value="Genomic_DNA"/>
</dbReference>
<reference evidence="1" key="1">
    <citation type="journal article" date="2021" name="Environ. Microbiol.">
        <title>Genomic characterization of three novel Desulfobacterota classes expand the metabolic and phylogenetic diversity of the phylum.</title>
        <authorList>
            <person name="Murphy C.L."/>
            <person name="Biggerstaff J."/>
            <person name="Eichhorn A."/>
            <person name="Ewing E."/>
            <person name="Shahan R."/>
            <person name="Soriano D."/>
            <person name="Stewart S."/>
            <person name="VanMol K."/>
            <person name="Walker R."/>
            <person name="Walters P."/>
            <person name="Elshahed M.S."/>
            <person name="Youssef N.H."/>
        </authorList>
    </citation>
    <scope>NUCLEOTIDE SEQUENCE</scope>
    <source>
        <strain evidence="1">Zod_Metabat.24</strain>
    </source>
</reference>
<name>A0A9D8KJC0_9DELT</name>
<dbReference type="AlphaFoldDB" id="A0A9D8KJC0"/>
<dbReference type="InterPro" id="IPR032710">
    <property type="entry name" value="NTF2-like_dom_sf"/>
</dbReference>
<dbReference type="Gene3D" id="3.10.450.50">
    <property type="match status" value="1"/>
</dbReference>
<protein>
    <submittedName>
        <fullName evidence="1">Uncharacterized protein</fullName>
    </submittedName>
</protein>
<organism evidence="1 2">
    <name type="scientific">Candidatus Zymogenus saltonus</name>
    <dbReference type="NCBI Taxonomy" id="2844893"/>
    <lineage>
        <taxon>Bacteria</taxon>
        <taxon>Deltaproteobacteria</taxon>
        <taxon>Candidatus Zymogenia</taxon>
        <taxon>Candidatus Zymogeniales</taxon>
        <taxon>Candidatus Zymogenaceae</taxon>
        <taxon>Candidatus Zymogenus</taxon>
    </lineage>
</organism>
<dbReference type="Proteomes" id="UP000809273">
    <property type="component" value="Unassembled WGS sequence"/>
</dbReference>
<sequence length="172" mass="20401">MDSTRELSRRRPLVKGIMILTFLSLCLTICVTPAVSGDFTARKPTDVEMAGITSTIDKVFKGWGNLDLDLYMSAWSVNARQYLKNGVERDYYQILERRRQDFQRYSQVKYYWEILDCDVEANRAYVSCHYKMTFTKYDGGVIREDDEEFYVLEYTPDGFWFIIENYDYLLSR</sequence>
<comment type="caution">
    <text evidence="1">The sequence shown here is derived from an EMBL/GenBank/DDBJ whole genome shotgun (WGS) entry which is preliminary data.</text>
</comment>
<accession>A0A9D8KJC0</accession>
<gene>
    <name evidence="1" type="ORF">JW984_15425</name>
</gene>
<dbReference type="SUPFAM" id="SSF54427">
    <property type="entry name" value="NTF2-like"/>
    <property type="match status" value="1"/>
</dbReference>
<evidence type="ECO:0000313" key="1">
    <source>
        <dbReference type="EMBL" id="MBN1574587.1"/>
    </source>
</evidence>
<evidence type="ECO:0000313" key="2">
    <source>
        <dbReference type="Proteomes" id="UP000809273"/>
    </source>
</evidence>
<proteinExistence type="predicted"/>
<reference evidence="1" key="2">
    <citation type="submission" date="2021-01" db="EMBL/GenBank/DDBJ databases">
        <authorList>
            <person name="Hahn C.R."/>
            <person name="Youssef N.H."/>
            <person name="Elshahed M."/>
        </authorList>
    </citation>
    <scope>NUCLEOTIDE SEQUENCE</scope>
    <source>
        <strain evidence="1">Zod_Metabat.24</strain>
    </source>
</reference>